<dbReference type="EMBL" id="JABBNT010000002">
    <property type="protein sequence ID" value="NMM44371.1"/>
    <property type="molecule type" value="Genomic_DNA"/>
</dbReference>
<gene>
    <name evidence="1" type="ORF">HH303_07765</name>
</gene>
<sequence length="266" mass="30054">MGLQPGDEHVISYEIGVLRMALTFFPTDTSLDLTFLENTRQKRLFYLLEHGSDEDADDEPSFDVVISANSRDREDRFLQVAIPLTRGLLGKRVLVIRSGWNEGKPLPCDLETLRTQITIGSGTDWPDSDVFEAAGFPVARASYEGLWRMLEAGRFDGLNRGIQEVEAELARERASGRSFSIEGSVLFSYRQDYFLYVRKDNRALHDKLETALQAAYDSGTFMENFRSDPGNEFALALLNDPDRCEIDLHNPNVSNAISTIGPDYWE</sequence>
<dbReference type="Gene3D" id="3.40.190.10">
    <property type="entry name" value="Periplasmic binding protein-like II"/>
    <property type="match status" value="1"/>
</dbReference>
<dbReference type="SUPFAM" id="SSF53850">
    <property type="entry name" value="Periplasmic binding protein-like II"/>
    <property type="match status" value="1"/>
</dbReference>
<comment type="caution">
    <text evidence="1">The sequence shown here is derived from an EMBL/GenBank/DDBJ whole genome shotgun (WGS) entry which is preliminary data.</text>
</comment>
<evidence type="ECO:0000313" key="1">
    <source>
        <dbReference type="EMBL" id="NMM44371.1"/>
    </source>
</evidence>
<evidence type="ECO:0008006" key="3">
    <source>
        <dbReference type="Google" id="ProtNLM"/>
    </source>
</evidence>
<protein>
    <recommendedName>
        <fullName evidence="3">Solute-binding protein family 3/N-terminal domain-containing protein</fullName>
    </recommendedName>
</protein>
<dbReference type="Proteomes" id="UP000539372">
    <property type="component" value="Unassembled WGS sequence"/>
</dbReference>
<dbReference type="AlphaFoldDB" id="A0A7Y0E0T1"/>
<organism evidence="1 2">
    <name type="scientific">Pacificispira spongiicola</name>
    <dbReference type="NCBI Taxonomy" id="2729598"/>
    <lineage>
        <taxon>Bacteria</taxon>
        <taxon>Pseudomonadati</taxon>
        <taxon>Pseudomonadota</taxon>
        <taxon>Alphaproteobacteria</taxon>
        <taxon>Rhodospirillales</taxon>
        <taxon>Rhodospirillaceae</taxon>
        <taxon>Pacificispira</taxon>
    </lineage>
</organism>
<proteinExistence type="predicted"/>
<reference evidence="1 2" key="1">
    <citation type="submission" date="2020-04" db="EMBL/GenBank/DDBJ databases">
        <title>Rhodospirillaceae bacterium KN72 isolated from deep sea.</title>
        <authorList>
            <person name="Zhang D.-C."/>
        </authorList>
    </citation>
    <scope>NUCLEOTIDE SEQUENCE [LARGE SCALE GENOMIC DNA]</scope>
    <source>
        <strain evidence="1 2">KN72</strain>
    </source>
</reference>
<keyword evidence="2" id="KW-1185">Reference proteome</keyword>
<name>A0A7Y0E0T1_9PROT</name>
<evidence type="ECO:0000313" key="2">
    <source>
        <dbReference type="Proteomes" id="UP000539372"/>
    </source>
</evidence>
<accession>A0A7Y0E0T1</accession>
<dbReference type="RefSeq" id="WP_169624660.1">
    <property type="nucleotide sequence ID" value="NZ_JABBNT010000002.1"/>
</dbReference>